<evidence type="ECO:0000256" key="8">
    <source>
        <dbReference type="SAM" id="MobiDB-lite"/>
    </source>
</evidence>
<dbReference type="GO" id="GO:0003755">
    <property type="term" value="F:peptidyl-prolyl cis-trans isomerase activity"/>
    <property type="evidence" value="ECO:0007669"/>
    <property type="project" value="UniProtKB-KW"/>
</dbReference>
<dbReference type="InterPro" id="IPR011990">
    <property type="entry name" value="TPR-like_helical_dom_sf"/>
</dbReference>
<dbReference type="Pfam" id="PF00254">
    <property type="entry name" value="FKBP_C"/>
    <property type="match status" value="1"/>
</dbReference>
<evidence type="ECO:0000256" key="3">
    <source>
        <dbReference type="ARBA" id="ARBA00022737"/>
    </source>
</evidence>
<sequence length="279" mass="31604">KYTARLVDGTIFEKIGFDGNEPLKFVVDEEKVVAGLDRAVATMRKGELAIVTVQPDYGYGSTEVRQELAAIPASSVVVYEVEMVDFTKEKSSWEMNSKEKIEVAVKKKEEGNLLFKCGKHQKAVKRYAKAVDYVAEDGFFGDDEQMLAKALRVSCWLNHAACSLKLNNYEEAVTLCSKVLAIDRHNIKGLYRRAQAFIETEELYLSELDIKKALEVDPHNREVRSLQNTLKQVQSKSNKRDAKLYANMFAPRRKFSSVVTKRPKVEKSENEEGSDCFAN</sequence>
<dbReference type="PANTHER" id="PTHR46512">
    <property type="entry name" value="PEPTIDYLPROLYL ISOMERASE"/>
    <property type="match status" value="1"/>
</dbReference>
<evidence type="ECO:0000256" key="6">
    <source>
        <dbReference type="ARBA" id="ARBA00023235"/>
    </source>
</evidence>
<feature type="domain" description="PPIase FKBP-type" evidence="9">
    <location>
        <begin position="1"/>
        <end position="87"/>
    </location>
</feature>
<keyword evidence="3" id="KW-0677">Repeat</keyword>
<evidence type="ECO:0000313" key="10">
    <source>
        <dbReference type="EMBL" id="KAF5187090.1"/>
    </source>
</evidence>
<dbReference type="PROSITE" id="PS50059">
    <property type="entry name" value="FKBP_PPIASE"/>
    <property type="match status" value="1"/>
</dbReference>
<keyword evidence="5 7" id="KW-0697">Rotamase</keyword>
<dbReference type="PANTHER" id="PTHR46512:SF9">
    <property type="entry name" value="PEPTIDYLPROLYL ISOMERASE"/>
    <property type="match status" value="1"/>
</dbReference>
<dbReference type="Gene3D" id="3.10.50.40">
    <property type="match status" value="1"/>
</dbReference>
<evidence type="ECO:0000256" key="2">
    <source>
        <dbReference type="ARBA" id="ARBA00013194"/>
    </source>
</evidence>
<gene>
    <name evidence="10" type="ORF">FRX31_023323</name>
</gene>
<reference evidence="10 11" key="1">
    <citation type="submission" date="2020-06" db="EMBL/GenBank/DDBJ databases">
        <title>Transcriptomic and genomic resources for Thalictrum thalictroides and T. hernandezii: Facilitating candidate gene discovery in an emerging model plant lineage.</title>
        <authorList>
            <person name="Arias T."/>
            <person name="Riano-Pachon D.M."/>
            <person name="Di Stilio V.S."/>
        </authorList>
    </citation>
    <scope>NUCLEOTIDE SEQUENCE [LARGE SCALE GENOMIC DNA]</scope>
    <source>
        <strain evidence="11">cv. WT478/WT964</strain>
        <tissue evidence="10">Leaves</tissue>
    </source>
</reference>
<dbReference type="EMBL" id="JABWDY010028446">
    <property type="protein sequence ID" value="KAF5187090.1"/>
    <property type="molecule type" value="Genomic_DNA"/>
</dbReference>
<accession>A0A7J6VSC8</accession>
<evidence type="ECO:0000256" key="5">
    <source>
        <dbReference type="ARBA" id="ARBA00023110"/>
    </source>
</evidence>
<keyword evidence="6 7" id="KW-0413">Isomerase</keyword>
<comment type="caution">
    <text evidence="10">The sequence shown here is derived from an EMBL/GenBank/DDBJ whole genome shotgun (WGS) entry which is preliminary data.</text>
</comment>
<dbReference type="AlphaFoldDB" id="A0A7J6VSC8"/>
<dbReference type="InterPro" id="IPR046357">
    <property type="entry name" value="PPIase_dom_sf"/>
</dbReference>
<evidence type="ECO:0000259" key="9">
    <source>
        <dbReference type="PROSITE" id="PS50059"/>
    </source>
</evidence>
<dbReference type="InterPro" id="IPR001179">
    <property type="entry name" value="PPIase_FKBP_dom"/>
</dbReference>
<evidence type="ECO:0000256" key="1">
    <source>
        <dbReference type="ARBA" id="ARBA00000971"/>
    </source>
</evidence>
<feature type="region of interest" description="Disordered" evidence="8">
    <location>
        <begin position="257"/>
        <end position="279"/>
    </location>
</feature>
<keyword evidence="11" id="KW-1185">Reference proteome</keyword>
<feature type="non-terminal residue" evidence="10">
    <location>
        <position position="279"/>
    </location>
</feature>
<dbReference type="OrthoDB" id="1902587at2759"/>
<dbReference type="SMART" id="SM00028">
    <property type="entry name" value="TPR"/>
    <property type="match status" value="3"/>
</dbReference>
<evidence type="ECO:0000256" key="4">
    <source>
        <dbReference type="ARBA" id="ARBA00022803"/>
    </source>
</evidence>
<dbReference type="Gene3D" id="1.25.40.10">
    <property type="entry name" value="Tetratricopeptide repeat domain"/>
    <property type="match status" value="1"/>
</dbReference>
<dbReference type="EC" id="5.2.1.8" evidence="2 7"/>
<organism evidence="10 11">
    <name type="scientific">Thalictrum thalictroides</name>
    <name type="common">Rue-anemone</name>
    <name type="synonym">Anemone thalictroides</name>
    <dbReference type="NCBI Taxonomy" id="46969"/>
    <lineage>
        <taxon>Eukaryota</taxon>
        <taxon>Viridiplantae</taxon>
        <taxon>Streptophyta</taxon>
        <taxon>Embryophyta</taxon>
        <taxon>Tracheophyta</taxon>
        <taxon>Spermatophyta</taxon>
        <taxon>Magnoliopsida</taxon>
        <taxon>Ranunculales</taxon>
        <taxon>Ranunculaceae</taxon>
        <taxon>Thalictroideae</taxon>
        <taxon>Thalictrum</taxon>
    </lineage>
</organism>
<keyword evidence="4" id="KW-0802">TPR repeat</keyword>
<proteinExistence type="predicted"/>
<evidence type="ECO:0000313" key="11">
    <source>
        <dbReference type="Proteomes" id="UP000554482"/>
    </source>
</evidence>
<protein>
    <recommendedName>
        <fullName evidence="2 7">peptidylprolyl isomerase</fullName>
        <ecNumber evidence="2 7">5.2.1.8</ecNumber>
    </recommendedName>
</protein>
<comment type="catalytic activity">
    <reaction evidence="1 7">
        <text>[protein]-peptidylproline (omega=180) = [protein]-peptidylproline (omega=0)</text>
        <dbReference type="Rhea" id="RHEA:16237"/>
        <dbReference type="Rhea" id="RHEA-COMP:10747"/>
        <dbReference type="Rhea" id="RHEA-COMP:10748"/>
        <dbReference type="ChEBI" id="CHEBI:83833"/>
        <dbReference type="ChEBI" id="CHEBI:83834"/>
        <dbReference type="EC" id="5.2.1.8"/>
    </reaction>
</comment>
<name>A0A7J6VSC8_THATH</name>
<dbReference type="InterPro" id="IPR019734">
    <property type="entry name" value="TPR_rpt"/>
</dbReference>
<dbReference type="InterPro" id="IPR050754">
    <property type="entry name" value="FKBP4/5/8-like"/>
</dbReference>
<dbReference type="FunFam" id="1.25.40.10:FF:000008">
    <property type="entry name" value="Peptidylprolyl isomerase"/>
    <property type="match status" value="1"/>
</dbReference>
<dbReference type="SUPFAM" id="SSF54534">
    <property type="entry name" value="FKBP-like"/>
    <property type="match status" value="1"/>
</dbReference>
<evidence type="ECO:0000256" key="7">
    <source>
        <dbReference type="PROSITE-ProRule" id="PRU00277"/>
    </source>
</evidence>
<dbReference type="SUPFAM" id="SSF48452">
    <property type="entry name" value="TPR-like"/>
    <property type="match status" value="1"/>
</dbReference>
<dbReference type="Proteomes" id="UP000554482">
    <property type="component" value="Unassembled WGS sequence"/>
</dbReference>
<dbReference type="Pfam" id="PF13181">
    <property type="entry name" value="TPR_8"/>
    <property type="match status" value="1"/>
</dbReference>